<evidence type="ECO:0000313" key="2">
    <source>
        <dbReference type="Proteomes" id="UP000276133"/>
    </source>
</evidence>
<protein>
    <submittedName>
        <fullName evidence="1">Uncharacterized protein</fullName>
    </submittedName>
</protein>
<dbReference type="AlphaFoldDB" id="A0A3M7QD11"/>
<sequence>MYSGNSKTMSVFYKNRKFKKIYFRNGDKFKSIPFCPSFWFIVYGDSLRLS</sequence>
<reference evidence="1 2" key="1">
    <citation type="journal article" date="2018" name="Sci. Rep.">
        <title>Genomic signatures of local adaptation to the degree of environmental predictability in rotifers.</title>
        <authorList>
            <person name="Franch-Gras L."/>
            <person name="Hahn C."/>
            <person name="Garcia-Roger E.M."/>
            <person name="Carmona M.J."/>
            <person name="Serra M."/>
            <person name="Gomez A."/>
        </authorList>
    </citation>
    <scope>NUCLEOTIDE SEQUENCE [LARGE SCALE GENOMIC DNA]</scope>
    <source>
        <strain evidence="1">HYR1</strain>
    </source>
</reference>
<comment type="caution">
    <text evidence="1">The sequence shown here is derived from an EMBL/GenBank/DDBJ whole genome shotgun (WGS) entry which is preliminary data.</text>
</comment>
<dbReference type="EMBL" id="REGN01006552">
    <property type="protein sequence ID" value="RNA09074.1"/>
    <property type="molecule type" value="Genomic_DNA"/>
</dbReference>
<proteinExistence type="predicted"/>
<dbReference type="Proteomes" id="UP000276133">
    <property type="component" value="Unassembled WGS sequence"/>
</dbReference>
<evidence type="ECO:0000313" key="1">
    <source>
        <dbReference type="EMBL" id="RNA09074.1"/>
    </source>
</evidence>
<organism evidence="1 2">
    <name type="scientific">Brachionus plicatilis</name>
    <name type="common">Marine rotifer</name>
    <name type="synonym">Brachionus muelleri</name>
    <dbReference type="NCBI Taxonomy" id="10195"/>
    <lineage>
        <taxon>Eukaryota</taxon>
        <taxon>Metazoa</taxon>
        <taxon>Spiralia</taxon>
        <taxon>Gnathifera</taxon>
        <taxon>Rotifera</taxon>
        <taxon>Eurotatoria</taxon>
        <taxon>Monogononta</taxon>
        <taxon>Pseudotrocha</taxon>
        <taxon>Ploima</taxon>
        <taxon>Brachionidae</taxon>
        <taxon>Brachionus</taxon>
    </lineage>
</organism>
<gene>
    <name evidence="1" type="ORF">BpHYR1_003772</name>
</gene>
<keyword evidence="2" id="KW-1185">Reference proteome</keyword>
<name>A0A3M7QD11_BRAPC</name>
<accession>A0A3M7QD11</accession>